<evidence type="ECO:0000256" key="2">
    <source>
        <dbReference type="SAM" id="MobiDB-lite"/>
    </source>
</evidence>
<proteinExistence type="inferred from homology"/>
<evidence type="ECO:0000313" key="5">
    <source>
        <dbReference type="Proteomes" id="UP001630127"/>
    </source>
</evidence>
<protein>
    <submittedName>
        <fullName evidence="4">Uncharacterized protein</fullName>
    </submittedName>
</protein>
<feature type="region of interest" description="Disordered" evidence="2">
    <location>
        <begin position="1"/>
        <end position="39"/>
    </location>
</feature>
<keyword evidence="5" id="KW-1185">Reference proteome</keyword>
<dbReference type="InterPro" id="IPR002528">
    <property type="entry name" value="MATE_fam"/>
</dbReference>
<accession>A0ABD2YDM7</accession>
<feature type="compositionally biased region" description="Basic and acidic residues" evidence="2">
    <location>
        <begin position="13"/>
        <end position="29"/>
    </location>
</feature>
<name>A0ABD2YDM7_9GENT</name>
<organism evidence="4 5">
    <name type="scientific">Cinchona calisaya</name>
    <dbReference type="NCBI Taxonomy" id="153742"/>
    <lineage>
        <taxon>Eukaryota</taxon>
        <taxon>Viridiplantae</taxon>
        <taxon>Streptophyta</taxon>
        <taxon>Embryophyta</taxon>
        <taxon>Tracheophyta</taxon>
        <taxon>Spermatophyta</taxon>
        <taxon>Magnoliopsida</taxon>
        <taxon>eudicotyledons</taxon>
        <taxon>Gunneridae</taxon>
        <taxon>Pentapetalae</taxon>
        <taxon>asterids</taxon>
        <taxon>lamiids</taxon>
        <taxon>Gentianales</taxon>
        <taxon>Rubiaceae</taxon>
        <taxon>Cinchonoideae</taxon>
        <taxon>Cinchoneae</taxon>
        <taxon>Cinchona</taxon>
    </lineage>
</organism>
<keyword evidence="3" id="KW-0472">Membrane</keyword>
<dbReference type="Pfam" id="PF01554">
    <property type="entry name" value="MatE"/>
    <property type="match status" value="1"/>
</dbReference>
<gene>
    <name evidence="4" type="ORF">ACH5RR_034647</name>
</gene>
<dbReference type="EMBL" id="JBJUIK010000014">
    <property type="protein sequence ID" value="KAL3504806.1"/>
    <property type="molecule type" value="Genomic_DNA"/>
</dbReference>
<comment type="similarity">
    <text evidence="1">Belongs to the multi antimicrobial extrusion (MATE) (TC 2.A.66.1) family.</text>
</comment>
<dbReference type="AlphaFoldDB" id="A0ABD2YDM7"/>
<feature type="transmembrane region" description="Helical" evidence="3">
    <location>
        <begin position="170"/>
        <end position="187"/>
    </location>
</feature>
<sequence>MIPANEPLLLSTRSDDDSRRQLDHSHHQEDGEEPSEPKSQVNQIWLESIKLWQIAGPSIFCRLAMFSLTVITQSFAGHLGDRNLAAISIATTVIISITFGFLLGMASALETLCGKAYGARQYHMLGIYLQRSVVVLFVSSIFMLPLFVFATPVIKFTGQSEAVSELTGEVALWLIPMHLSFAFQFPFMRFLQCQLDTGDCLGVCWGACGSCVIELGISR</sequence>
<keyword evidence="3" id="KW-1133">Transmembrane helix</keyword>
<keyword evidence="3" id="KW-0812">Transmembrane</keyword>
<evidence type="ECO:0000256" key="1">
    <source>
        <dbReference type="ARBA" id="ARBA00010199"/>
    </source>
</evidence>
<comment type="caution">
    <text evidence="4">The sequence shown here is derived from an EMBL/GenBank/DDBJ whole genome shotgun (WGS) entry which is preliminary data.</text>
</comment>
<evidence type="ECO:0000313" key="4">
    <source>
        <dbReference type="EMBL" id="KAL3504806.1"/>
    </source>
</evidence>
<reference evidence="4 5" key="1">
    <citation type="submission" date="2024-11" db="EMBL/GenBank/DDBJ databases">
        <title>A near-complete genome assembly of Cinchona calisaya.</title>
        <authorList>
            <person name="Lian D.C."/>
            <person name="Zhao X.W."/>
            <person name="Wei L."/>
        </authorList>
    </citation>
    <scope>NUCLEOTIDE SEQUENCE [LARGE SCALE GENOMIC DNA]</scope>
    <source>
        <tissue evidence="4">Nenye</tissue>
    </source>
</reference>
<feature type="transmembrane region" description="Helical" evidence="3">
    <location>
        <begin position="128"/>
        <end position="150"/>
    </location>
</feature>
<feature type="transmembrane region" description="Helical" evidence="3">
    <location>
        <begin position="85"/>
        <end position="107"/>
    </location>
</feature>
<evidence type="ECO:0000256" key="3">
    <source>
        <dbReference type="SAM" id="Phobius"/>
    </source>
</evidence>
<dbReference type="PANTHER" id="PTHR11206">
    <property type="entry name" value="MULTIDRUG RESISTANCE PROTEIN"/>
    <property type="match status" value="1"/>
</dbReference>
<dbReference type="Proteomes" id="UP001630127">
    <property type="component" value="Unassembled WGS sequence"/>
</dbReference>